<comment type="function">
    <text evidence="10">Intracellular vesicle trafficking and protein transport.</text>
</comment>
<dbReference type="Gene3D" id="3.40.50.300">
    <property type="entry name" value="P-loop containing nucleotide triphosphate hydrolases"/>
    <property type="match status" value="1"/>
</dbReference>
<dbReference type="Proteomes" id="UP000636800">
    <property type="component" value="Chromosome 12"/>
</dbReference>
<dbReference type="InterPro" id="IPR017949">
    <property type="entry name" value="Thaumatin_CS"/>
</dbReference>
<dbReference type="SMART" id="SM00175">
    <property type="entry name" value="RAB"/>
    <property type="match status" value="1"/>
</dbReference>
<keyword evidence="6" id="KW-0653">Protein transport</keyword>
<dbReference type="InterPro" id="IPR001938">
    <property type="entry name" value="Thaumatin"/>
</dbReference>
<dbReference type="InterPro" id="IPR005225">
    <property type="entry name" value="Small_GTP-bd"/>
</dbReference>
<evidence type="ECO:0000256" key="9">
    <source>
        <dbReference type="ARBA" id="ARBA00023288"/>
    </source>
</evidence>
<evidence type="ECO:0000313" key="13">
    <source>
        <dbReference type="Proteomes" id="UP000636800"/>
    </source>
</evidence>
<dbReference type="PROSITE" id="PS51420">
    <property type="entry name" value="RHO"/>
    <property type="match status" value="1"/>
</dbReference>
<keyword evidence="7" id="KW-0342">GTP-binding</keyword>
<dbReference type="PANTHER" id="PTHR47977">
    <property type="entry name" value="RAS-RELATED PROTEIN RAB"/>
    <property type="match status" value="1"/>
</dbReference>
<dbReference type="SMART" id="SM00173">
    <property type="entry name" value="RAS"/>
    <property type="match status" value="1"/>
</dbReference>
<dbReference type="InterPro" id="IPR027417">
    <property type="entry name" value="P-loop_NTPase"/>
</dbReference>
<keyword evidence="5" id="KW-0547">Nucleotide-binding</keyword>
<organism evidence="12 13">
    <name type="scientific">Vanilla planifolia</name>
    <name type="common">Vanilla</name>
    <dbReference type="NCBI Taxonomy" id="51239"/>
    <lineage>
        <taxon>Eukaryota</taxon>
        <taxon>Viridiplantae</taxon>
        <taxon>Streptophyta</taxon>
        <taxon>Embryophyta</taxon>
        <taxon>Tracheophyta</taxon>
        <taxon>Spermatophyta</taxon>
        <taxon>Magnoliopsida</taxon>
        <taxon>Liliopsida</taxon>
        <taxon>Asparagales</taxon>
        <taxon>Orchidaceae</taxon>
        <taxon>Vanilloideae</taxon>
        <taxon>Vanilleae</taxon>
        <taxon>Vanilla</taxon>
    </lineage>
</organism>
<dbReference type="PRINTS" id="PR00449">
    <property type="entry name" value="RASTRNSFRMNG"/>
</dbReference>
<dbReference type="GO" id="GO:0005525">
    <property type="term" value="F:GTP binding"/>
    <property type="evidence" value="ECO:0007669"/>
    <property type="project" value="UniProtKB-KW"/>
</dbReference>
<evidence type="ECO:0000256" key="1">
    <source>
        <dbReference type="ARBA" id="ARBA00004342"/>
    </source>
</evidence>
<keyword evidence="3" id="KW-0813">Transport</keyword>
<feature type="region of interest" description="Disordered" evidence="11">
    <location>
        <begin position="134"/>
        <end position="178"/>
    </location>
</feature>
<dbReference type="GO" id="GO:0015031">
    <property type="term" value="P:protein transport"/>
    <property type="evidence" value="ECO:0007669"/>
    <property type="project" value="UniProtKB-KW"/>
</dbReference>
<comment type="subcellular location">
    <subcellularLocation>
        <location evidence="1">Cell membrane</location>
        <topology evidence="1">Lipid-anchor</topology>
        <orientation evidence="1">Cytoplasmic side</orientation>
    </subcellularLocation>
</comment>
<evidence type="ECO:0000256" key="6">
    <source>
        <dbReference type="ARBA" id="ARBA00022927"/>
    </source>
</evidence>
<gene>
    <name evidence="12" type="ORF">HPP92_022600</name>
</gene>
<evidence type="ECO:0008006" key="14">
    <source>
        <dbReference type="Google" id="ProtNLM"/>
    </source>
</evidence>
<dbReference type="SMART" id="SM00176">
    <property type="entry name" value="RAN"/>
    <property type="match status" value="1"/>
</dbReference>
<dbReference type="NCBIfam" id="TIGR00231">
    <property type="entry name" value="small_GTP"/>
    <property type="match status" value="1"/>
</dbReference>
<dbReference type="Pfam" id="PF00071">
    <property type="entry name" value="Ras"/>
    <property type="match status" value="1"/>
</dbReference>
<dbReference type="GO" id="GO:0003924">
    <property type="term" value="F:GTPase activity"/>
    <property type="evidence" value="ECO:0007669"/>
    <property type="project" value="InterPro"/>
</dbReference>
<dbReference type="EMBL" id="JADCNL010000012">
    <property type="protein sequence ID" value="KAG0457443.1"/>
    <property type="molecule type" value="Genomic_DNA"/>
</dbReference>
<dbReference type="SUPFAM" id="SSF49870">
    <property type="entry name" value="Osmotin, thaumatin-like protein"/>
    <property type="match status" value="1"/>
</dbReference>
<dbReference type="PROSITE" id="PS51421">
    <property type="entry name" value="RAS"/>
    <property type="match status" value="1"/>
</dbReference>
<dbReference type="AlphaFoldDB" id="A0A835PUE5"/>
<dbReference type="GO" id="GO:0005886">
    <property type="term" value="C:plasma membrane"/>
    <property type="evidence" value="ECO:0007669"/>
    <property type="project" value="UniProtKB-SubCell"/>
</dbReference>
<dbReference type="SMART" id="SM00205">
    <property type="entry name" value="THN"/>
    <property type="match status" value="1"/>
</dbReference>
<reference evidence="12 13" key="1">
    <citation type="journal article" date="2020" name="Nat. Food">
        <title>A phased Vanilla planifolia genome enables genetic improvement of flavour and production.</title>
        <authorList>
            <person name="Hasing T."/>
            <person name="Tang H."/>
            <person name="Brym M."/>
            <person name="Khazi F."/>
            <person name="Huang T."/>
            <person name="Chambers A.H."/>
        </authorList>
    </citation>
    <scope>NUCLEOTIDE SEQUENCE [LARGE SCALE GENOMIC DNA]</scope>
    <source>
        <tissue evidence="12">Leaf</tissue>
    </source>
</reference>
<dbReference type="PROSITE" id="PS51419">
    <property type="entry name" value="RAB"/>
    <property type="match status" value="1"/>
</dbReference>
<comment type="similarity">
    <text evidence="2">Belongs to the small GTPase superfamily. Rab family.</text>
</comment>
<evidence type="ECO:0000256" key="7">
    <source>
        <dbReference type="ARBA" id="ARBA00023134"/>
    </source>
</evidence>
<dbReference type="CDD" id="cd01863">
    <property type="entry name" value="Rab18"/>
    <property type="match status" value="1"/>
</dbReference>
<evidence type="ECO:0000256" key="3">
    <source>
        <dbReference type="ARBA" id="ARBA00022448"/>
    </source>
</evidence>
<dbReference type="Gene3D" id="2.60.110.10">
    <property type="entry name" value="Thaumatin"/>
    <property type="match status" value="1"/>
</dbReference>
<dbReference type="PROSITE" id="PS51367">
    <property type="entry name" value="THAUMATIN_2"/>
    <property type="match status" value="1"/>
</dbReference>
<evidence type="ECO:0000256" key="2">
    <source>
        <dbReference type="ARBA" id="ARBA00006270"/>
    </source>
</evidence>
<dbReference type="InterPro" id="IPR037176">
    <property type="entry name" value="Osmotin/thaumatin-like_sf"/>
</dbReference>
<dbReference type="OrthoDB" id="680369at2759"/>
<dbReference type="PROSITE" id="PS00316">
    <property type="entry name" value="THAUMATIN_1"/>
    <property type="match status" value="1"/>
</dbReference>
<keyword evidence="13" id="KW-1185">Reference proteome</keyword>
<evidence type="ECO:0000256" key="10">
    <source>
        <dbReference type="ARBA" id="ARBA00060176"/>
    </source>
</evidence>
<proteinExistence type="inferred from homology"/>
<evidence type="ECO:0000256" key="4">
    <source>
        <dbReference type="ARBA" id="ARBA00022475"/>
    </source>
</evidence>
<name>A0A835PUE5_VANPL</name>
<keyword evidence="9" id="KW-0449">Lipoprotein</keyword>
<feature type="compositionally biased region" description="Gly residues" evidence="11">
    <location>
        <begin position="168"/>
        <end position="178"/>
    </location>
</feature>
<evidence type="ECO:0000256" key="8">
    <source>
        <dbReference type="ARBA" id="ARBA00023136"/>
    </source>
</evidence>
<sequence>MGCGDGMREVVKMSMEGCTHSDEAYGHRNFKGIFAFYKFFIKLYFNLCSFPVWVGTKSGGNNPELSPTHFQLDQGSTSSLSAGPGWSGRFWGRSGRFSCLTGDCSRGQVSCTGDPGGDHGRLLRGTGLLRRQPGGRLKPPCVADAGGRESGLPDGRLPIGSEPAVPTGTGGEEGGRDGGGVPELVLGIRGPNKDINEPKVKVKMNRYLMGSQSGYDYSFKILLIGDSGVGKSSLLVSFISSHIDGLSPTIGVDFKIKHLIVGGKRLKLTIWDTAGQEKFRTLTSSYFRNAQGIILVYDVTQRETFTNIVEVWVKELELYSTNQDCIKVLVGNKVDKESERVITEEEGIAFAQDYGCYFLECSAKTRANVEKCFAELAHKILQVPSLLEEGSALGKKNILKQKQEGHLGPASGCCSFAVLNLEYRRGFCGPGSNK</sequence>
<keyword evidence="8" id="KW-0472">Membrane</keyword>
<dbReference type="Pfam" id="PF00314">
    <property type="entry name" value="Thaumatin"/>
    <property type="match status" value="1"/>
</dbReference>
<accession>A0A835PUE5</accession>
<dbReference type="InterPro" id="IPR001806">
    <property type="entry name" value="Small_GTPase"/>
</dbReference>
<dbReference type="FunFam" id="3.40.50.300:FF:000456">
    <property type="entry name" value="Ras-related protein RABC1"/>
    <property type="match status" value="1"/>
</dbReference>
<dbReference type="SMART" id="SM00174">
    <property type="entry name" value="RHO"/>
    <property type="match status" value="1"/>
</dbReference>
<dbReference type="InterPro" id="IPR050227">
    <property type="entry name" value="Rab"/>
</dbReference>
<evidence type="ECO:0000256" key="5">
    <source>
        <dbReference type="ARBA" id="ARBA00022741"/>
    </source>
</evidence>
<evidence type="ECO:0000256" key="11">
    <source>
        <dbReference type="SAM" id="MobiDB-lite"/>
    </source>
</evidence>
<protein>
    <recommendedName>
        <fullName evidence="14">Ras-related protein RABC2a</fullName>
    </recommendedName>
</protein>
<dbReference type="SUPFAM" id="SSF52540">
    <property type="entry name" value="P-loop containing nucleoside triphosphate hydrolases"/>
    <property type="match status" value="1"/>
</dbReference>
<dbReference type="SMART" id="SM00177">
    <property type="entry name" value="ARF"/>
    <property type="match status" value="1"/>
</dbReference>
<evidence type="ECO:0000313" key="12">
    <source>
        <dbReference type="EMBL" id="KAG0457443.1"/>
    </source>
</evidence>
<comment type="caution">
    <text evidence="12">The sequence shown here is derived from an EMBL/GenBank/DDBJ whole genome shotgun (WGS) entry which is preliminary data.</text>
</comment>
<keyword evidence="4" id="KW-1003">Cell membrane</keyword>